<reference evidence="2 3" key="1">
    <citation type="journal article" date="2012" name="Science">
        <title>The Paleozoic origin of enzymatic lignin decomposition reconstructed from 31 fungal genomes.</title>
        <authorList>
            <person name="Floudas D."/>
            <person name="Binder M."/>
            <person name="Riley R."/>
            <person name="Barry K."/>
            <person name="Blanchette R.A."/>
            <person name="Henrissat B."/>
            <person name="Martinez A.T."/>
            <person name="Otillar R."/>
            <person name="Spatafora J.W."/>
            <person name="Yadav J.S."/>
            <person name="Aerts A."/>
            <person name="Benoit I."/>
            <person name="Boyd A."/>
            <person name="Carlson A."/>
            <person name="Copeland A."/>
            <person name="Coutinho P.M."/>
            <person name="de Vries R.P."/>
            <person name="Ferreira P."/>
            <person name="Findley K."/>
            <person name="Foster B."/>
            <person name="Gaskell J."/>
            <person name="Glotzer D."/>
            <person name="Gorecki P."/>
            <person name="Heitman J."/>
            <person name="Hesse C."/>
            <person name="Hori C."/>
            <person name="Igarashi K."/>
            <person name="Jurgens J.A."/>
            <person name="Kallen N."/>
            <person name="Kersten P."/>
            <person name="Kohler A."/>
            <person name="Kuees U."/>
            <person name="Kumar T.K.A."/>
            <person name="Kuo A."/>
            <person name="LaButti K."/>
            <person name="Larrondo L.F."/>
            <person name="Lindquist E."/>
            <person name="Ling A."/>
            <person name="Lombard V."/>
            <person name="Lucas S."/>
            <person name="Lundell T."/>
            <person name="Martin R."/>
            <person name="McLaughlin D.J."/>
            <person name="Morgenstern I."/>
            <person name="Morin E."/>
            <person name="Murat C."/>
            <person name="Nagy L.G."/>
            <person name="Nolan M."/>
            <person name="Ohm R.A."/>
            <person name="Patyshakuliyeva A."/>
            <person name="Rokas A."/>
            <person name="Ruiz-Duenas F.J."/>
            <person name="Sabat G."/>
            <person name="Salamov A."/>
            <person name="Samejima M."/>
            <person name="Schmutz J."/>
            <person name="Slot J.C."/>
            <person name="St John F."/>
            <person name="Stenlid J."/>
            <person name="Sun H."/>
            <person name="Sun S."/>
            <person name="Syed K."/>
            <person name="Tsang A."/>
            <person name="Wiebenga A."/>
            <person name="Young D."/>
            <person name="Pisabarro A."/>
            <person name="Eastwood D.C."/>
            <person name="Martin F."/>
            <person name="Cullen D."/>
            <person name="Grigoriev I.V."/>
            <person name="Hibbett D.S."/>
        </authorList>
    </citation>
    <scope>NUCLEOTIDE SEQUENCE [LARGE SCALE GENOMIC DNA]</scope>
    <source>
        <strain evidence="2 3">MD-104</strain>
    </source>
</reference>
<feature type="region of interest" description="Disordered" evidence="1">
    <location>
        <begin position="46"/>
        <end position="140"/>
    </location>
</feature>
<proteinExistence type="predicted"/>
<organism evidence="2 3">
    <name type="scientific">Wolfiporia cocos (strain MD-104)</name>
    <name type="common">Brown rot fungus</name>
    <dbReference type="NCBI Taxonomy" id="742152"/>
    <lineage>
        <taxon>Eukaryota</taxon>
        <taxon>Fungi</taxon>
        <taxon>Dikarya</taxon>
        <taxon>Basidiomycota</taxon>
        <taxon>Agaricomycotina</taxon>
        <taxon>Agaricomycetes</taxon>
        <taxon>Polyporales</taxon>
        <taxon>Phaeolaceae</taxon>
        <taxon>Wolfiporia</taxon>
    </lineage>
</organism>
<feature type="compositionally biased region" description="Polar residues" evidence="1">
    <location>
        <begin position="90"/>
        <end position="99"/>
    </location>
</feature>
<evidence type="ECO:0000256" key="1">
    <source>
        <dbReference type="SAM" id="MobiDB-lite"/>
    </source>
</evidence>
<gene>
    <name evidence="2" type="ORF">WOLCODRAFT_165597</name>
</gene>
<evidence type="ECO:0000313" key="3">
    <source>
        <dbReference type="Proteomes" id="UP000218811"/>
    </source>
</evidence>
<feature type="compositionally biased region" description="Low complexity" evidence="1">
    <location>
        <begin position="130"/>
        <end position="140"/>
    </location>
</feature>
<feature type="compositionally biased region" description="Polar residues" evidence="1">
    <location>
        <begin position="51"/>
        <end position="65"/>
    </location>
</feature>
<keyword evidence="3" id="KW-1185">Reference proteome</keyword>
<dbReference type="EMBL" id="KB468168">
    <property type="protein sequence ID" value="PCH45094.1"/>
    <property type="molecule type" value="Genomic_DNA"/>
</dbReference>
<dbReference type="AlphaFoldDB" id="A0A2H3K7N9"/>
<accession>A0A2H3K7N9</accession>
<protein>
    <submittedName>
        <fullName evidence="2">Uncharacterized protein</fullName>
    </submittedName>
</protein>
<name>A0A2H3K7N9_WOLCO</name>
<sequence length="167" mass="17914">MASGLKLQVWSTYAALARPMKEGRAQPARSFALGCPAGRFHAKPQRREYSCVTSIQPNATRQHSCTRADRHQPPHPRCQQQRSREMLDAPSSTSASRQAGASALPHRHRDSAAAQAPWRTAPPARSAGTRPAPARSPSGAPLIACALCARPLTRRGAAPDHAFLADA</sequence>
<evidence type="ECO:0000313" key="2">
    <source>
        <dbReference type="EMBL" id="PCH45094.1"/>
    </source>
</evidence>
<dbReference type="Proteomes" id="UP000218811">
    <property type="component" value="Unassembled WGS sequence"/>
</dbReference>